<evidence type="ECO:0000256" key="6">
    <source>
        <dbReference type="ARBA" id="ARBA00022989"/>
    </source>
</evidence>
<dbReference type="OrthoDB" id="9762978at2"/>
<evidence type="ECO:0000313" key="12">
    <source>
        <dbReference type="Proteomes" id="UP000051576"/>
    </source>
</evidence>
<feature type="transmembrane region" description="Helical" evidence="9">
    <location>
        <begin position="351"/>
        <end position="375"/>
    </location>
</feature>
<dbReference type="eggNOG" id="COG1757">
    <property type="taxonomic scope" value="Bacteria"/>
</dbReference>
<feature type="transmembrane region" description="Helical" evidence="9">
    <location>
        <begin position="308"/>
        <end position="331"/>
    </location>
</feature>
<keyword evidence="7 9" id="KW-0472">Membrane</keyword>
<dbReference type="Pfam" id="PF03553">
    <property type="entry name" value="Na_H_antiporter"/>
    <property type="match status" value="1"/>
</dbReference>
<evidence type="ECO:0000256" key="2">
    <source>
        <dbReference type="ARBA" id="ARBA00022448"/>
    </source>
</evidence>
<dbReference type="NCBIfam" id="TIGR00931">
    <property type="entry name" value="antiport_nhaC"/>
    <property type="match status" value="1"/>
</dbReference>
<feature type="transmembrane region" description="Helical" evidence="9">
    <location>
        <begin position="232"/>
        <end position="253"/>
    </location>
</feature>
<dbReference type="InterPro" id="IPR004770">
    <property type="entry name" value="Na/H_antiport_NhaC"/>
</dbReference>
<feature type="transmembrane region" description="Helical" evidence="9">
    <location>
        <begin position="113"/>
        <end position="138"/>
    </location>
</feature>
<dbReference type="Proteomes" id="UP000051576">
    <property type="component" value="Unassembled WGS sequence"/>
</dbReference>
<gene>
    <name evidence="11" type="ORF">FD21_GL001665</name>
</gene>
<name>A0A0R2CEC2_9LACO</name>
<evidence type="ECO:0000256" key="1">
    <source>
        <dbReference type="ARBA" id="ARBA00004651"/>
    </source>
</evidence>
<feature type="transmembrane region" description="Helical" evidence="9">
    <location>
        <begin position="191"/>
        <end position="211"/>
    </location>
</feature>
<dbReference type="PANTHER" id="PTHR33451">
    <property type="entry name" value="MALATE-2H(+)/NA(+)-LACTATE ANTIPORTER"/>
    <property type="match status" value="1"/>
</dbReference>
<keyword evidence="6 9" id="KW-1133">Transmembrane helix</keyword>
<organism evidence="11 12">
    <name type="scientific">Liquorilactobacillus vini DSM 20605</name>
    <dbReference type="NCBI Taxonomy" id="1133569"/>
    <lineage>
        <taxon>Bacteria</taxon>
        <taxon>Bacillati</taxon>
        <taxon>Bacillota</taxon>
        <taxon>Bacilli</taxon>
        <taxon>Lactobacillales</taxon>
        <taxon>Lactobacillaceae</taxon>
        <taxon>Liquorilactobacillus</taxon>
    </lineage>
</organism>
<keyword evidence="4" id="KW-1003">Cell membrane</keyword>
<evidence type="ECO:0000256" key="5">
    <source>
        <dbReference type="ARBA" id="ARBA00022692"/>
    </source>
</evidence>
<accession>A0A0R2CEC2</accession>
<comment type="subcellular location">
    <subcellularLocation>
        <location evidence="1">Cell membrane</location>
        <topology evidence="1">Multi-pass membrane protein</topology>
    </subcellularLocation>
</comment>
<dbReference type="EMBL" id="AYYX01000054">
    <property type="protein sequence ID" value="KRM86310.1"/>
    <property type="molecule type" value="Genomic_DNA"/>
</dbReference>
<feature type="transmembrane region" description="Helical" evidence="9">
    <location>
        <begin position="432"/>
        <end position="454"/>
    </location>
</feature>
<feature type="transmembrane region" description="Helical" evidence="9">
    <location>
        <begin position="71"/>
        <end position="93"/>
    </location>
</feature>
<keyword evidence="3" id="KW-0050">Antiport</keyword>
<evidence type="ECO:0000313" key="11">
    <source>
        <dbReference type="EMBL" id="KRM86310.1"/>
    </source>
</evidence>
<keyword evidence="12" id="KW-1185">Reference proteome</keyword>
<comment type="similarity">
    <text evidence="8">Belongs to the NhaC Na(+)/H(+) (TC 2.A.35) antiporter family.</text>
</comment>
<dbReference type="InterPro" id="IPR018461">
    <property type="entry name" value="Na/H_Antiport_NhaC-like_C"/>
</dbReference>
<dbReference type="GO" id="GO:0015297">
    <property type="term" value="F:antiporter activity"/>
    <property type="evidence" value="ECO:0007669"/>
    <property type="project" value="UniProtKB-KW"/>
</dbReference>
<sequence>MEKKIKISVFEASMILIIVLTIMGIGVIGIGLSPQVPVMLAMSFVILWSKLRGFDWLNVNAGIKDGIEKGIVPILIFILIGAMISTWIAAGTIPTLMVIGFKIISVRWFLPSVFIVCTLVGSAVGSAFTVASTVGIAFMGMGITMGLNPAMVAGAIIAGAIFGDKLSPLSETNNLAAAVVDTDLFQHIKDLLWTMVPAGVVTLVLFILLGHDDARNSLAKINQTVQVLQNNFNISFWVLLPIILVFACAAFKMPAIPTMLLNVLVTSVIILIQQPALTMNKLATIITNGYVAKTDNSTVNTLLSRGGIVSMMPTVALIVLTLSLGGLLVKFKLIATLMEPLNQHLDSSLKLIAAGLAACLGINVFVGEQFLSIILPGRAFKTAFNQGGLSNDALGRVLEEGGTVINYLVPWGVGGVFLANTLGVATVAYLPFVFFSLLCPVFSILSAISGIGLLTSNKSAALPELKP</sequence>
<dbReference type="RefSeq" id="WP_010580735.1">
    <property type="nucleotide sequence ID" value="NZ_AHYZ01000107.1"/>
</dbReference>
<proteinExistence type="inferred from homology"/>
<dbReference type="InterPro" id="IPR052180">
    <property type="entry name" value="NhaC_Na-H+_Antiporter"/>
</dbReference>
<evidence type="ECO:0000256" key="7">
    <source>
        <dbReference type="ARBA" id="ARBA00023136"/>
    </source>
</evidence>
<evidence type="ECO:0000256" key="8">
    <source>
        <dbReference type="ARBA" id="ARBA00038435"/>
    </source>
</evidence>
<dbReference type="GO" id="GO:0005886">
    <property type="term" value="C:plasma membrane"/>
    <property type="evidence" value="ECO:0007669"/>
    <property type="project" value="UniProtKB-SubCell"/>
</dbReference>
<reference evidence="11 12" key="1">
    <citation type="journal article" date="2015" name="Genome Announc.">
        <title>Expanding the biotechnology potential of lactobacilli through comparative genomics of 213 strains and associated genera.</title>
        <authorList>
            <person name="Sun Z."/>
            <person name="Harris H.M."/>
            <person name="McCann A."/>
            <person name="Guo C."/>
            <person name="Argimon S."/>
            <person name="Zhang W."/>
            <person name="Yang X."/>
            <person name="Jeffery I.B."/>
            <person name="Cooney J.C."/>
            <person name="Kagawa T.F."/>
            <person name="Liu W."/>
            <person name="Song Y."/>
            <person name="Salvetti E."/>
            <person name="Wrobel A."/>
            <person name="Rasinkangas P."/>
            <person name="Parkhill J."/>
            <person name="Rea M.C."/>
            <person name="O'Sullivan O."/>
            <person name="Ritari J."/>
            <person name="Douillard F.P."/>
            <person name="Paul Ross R."/>
            <person name="Yang R."/>
            <person name="Briner A.E."/>
            <person name="Felis G.E."/>
            <person name="de Vos W.M."/>
            <person name="Barrangou R."/>
            <person name="Klaenhammer T.R."/>
            <person name="Caufield P.W."/>
            <person name="Cui Y."/>
            <person name="Zhang H."/>
            <person name="O'Toole P.W."/>
        </authorList>
    </citation>
    <scope>NUCLEOTIDE SEQUENCE [LARGE SCALE GENOMIC DNA]</scope>
    <source>
        <strain evidence="11 12">DSM 20605</strain>
    </source>
</reference>
<dbReference type="PATRIC" id="fig|1133569.4.peg.1810"/>
<evidence type="ECO:0000259" key="10">
    <source>
        <dbReference type="Pfam" id="PF03553"/>
    </source>
</evidence>
<feature type="transmembrane region" description="Helical" evidence="9">
    <location>
        <begin position="259"/>
        <end position="277"/>
    </location>
</feature>
<keyword evidence="2" id="KW-0813">Transport</keyword>
<dbReference type="STRING" id="1133569.FD21_GL001665"/>
<evidence type="ECO:0000256" key="9">
    <source>
        <dbReference type="SAM" id="Phobius"/>
    </source>
</evidence>
<feature type="transmembrane region" description="Helical" evidence="9">
    <location>
        <begin position="145"/>
        <end position="163"/>
    </location>
</feature>
<keyword evidence="5 9" id="KW-0812">Transmembrane</keyword>
<evidence type="ECO:0000256" key="4">
    <source>
        <dbReference type="ARBA" id="ARBA00022475"/>
    </source>
</evidence>
<dbReference type="PANTHER" id="PTHR33451:SF6">
    <property type="entry name" value="NA(+)_H(+) ANTIPORTER NHAC"/>
    <property type="match status" value="1"/>
</dbReference>
<comment type="caution">
    <text evidence="11">The sequence shown here is derived from an EMBL/GenBank/DDBJ whole genome shotgun (WGS) entry which is preliminary data.</text>
</comment>
<feature type="transmembrane region" description="Helical" evidence="9">
    <location>
        <begin position="12"/>
        <end position="32"/>
    </location>
</feature>
<feature type="transmembrane region" description="Helical" evidence="9">
    <location>
        <begin position="404"/>
        <end position="426"/>
    </location>
</feature>
<evidence type="ECO:0000256" key="3">
    <source>
        <dbReference type="ARBA" id="ARBA00022449"/>
    </source>
</evidence>
<protein>
    <submittedName>
        <fullName evidence="11">Na+ H+ antiporter NhaC</fullName>
    </submittedName>
</protein>
<feature type="domain" description="Na+/H+ antiporter NhaC-like C-terminal" evidence="10">
    <location>
        <begin position="159"/>
        <end position="451"/>
    </location>
</feature>
<dbReference type="AlphaFoldDB" id="A0A0R2CEC2"/>
<feature type="transmembrane region" description="Helical" evidence="9">
    <location>
        <begin position="38"/>
        <end position="59"/>
    </location>
</feature>